<gene>
    <name evidence="1" type="primary">ubiK</name>
    <name evidence="2" type="ORF">G3T16_07495</name>
</gene>
<comment type="similarity">
    <text evidence="1">Belongs to the UbiK family.</text>
</comment>
<accession>A0A6C0TZL1</accession>
<dbReference type="Pfam" id="PF04380">
    <property type="entry name" value="BMFP"/>
    <property type="match status" value="1"/>
</dbReference>
<dbReference type="KEGG" id="kim:G3T16_07495"/>
<comment type="subcellular location">
    <subcellularLocation>
        <location evidence="1">Cytoplasm</location>
    </subcellularLocation>
</comment>
<dbReference type="UniPathway" id="UPA00232"/>
<dbReference type="GO" id="GO:0005829">
    <property type="term" value="C:cytosol"/>
    <property type="evidence" value="ECO:0007669"/>
    <property type="project" value="TreeGrafter"/>
</dbReference>
<dbReference type="Proteomes" id="UP000477680">
    <property type="component" value="Chromosome"/>
</dbReference>
<dbReference type="RefSeq" id="WP_163494510.1">
    <property type="nucleotide sequence ID" value="NZ_CP048711.1"/>
</dbReference>
<reference evidence="2 3" key="1">
    <citation type="submission" date="2020-02" db="EMBL/GenBank/DDBJ databases">
        <title>Genome sequencing for Kineobactrum sp. M2.</title>
        <authorList>
            <person name="Park S.-J."/>
        </authorList>
    </citation>
    <scope>NUCLEOTIDE SEQUENCE [LARGE SCALE GENOMIC DNA]</scope>
    <source>
        <strain evidence="2 3">M2</strain>
    </source>
</reference>
<dbReference type="InterPro" id="IPR007475">
    <property type="entry name" value="UbiK"/>
</dbReference>
<dbReference type="EMBL" id="CP048711">
    <property type="protein sequence ID" value="QIB65270.1"/>
    <property type="molecule type" value="Genomic_DNA"/>
</dbReference>
<name>A0A6C0TZL1_9GAMM</name>
<evidence type="ECO:0000313" key="3">
    <source>
        <dbReference type="Proteomes" id="UP000477680"/>
    </source>
</evidence>
<organism evidence="2 3">
    <name type="scientific">Kineobactrum salinum</name>
    <dbReference type="NCBI Taxonomy" id="2708301"/>
    <lineage>
        <taxon>Bacteria</taxon>
        <taxon>Pseudomonadati</taxon>
        <taxon>Pseudomonadota</taxon>
        <taxon>Gammaproteobacteria</taxon>
        <taxon>Cellvibrionales</taxon>
        <taxon>Halieaceae</taxon>
        <taxon>Kineobactrum</taxon>
    </lineage>
</organism>
<proteinExistence type="inferred from homology"/>
<sequence length="86" mass="9533">MALKPPPLNDVLHQLNELVGKSGLRDEADKTVRALTQSALGRLDVVNREDFDAQAAVLHRTRARVAALEAELEALTREFEASQRQT</sequence>
<dbReference type="HAMAP" id="MF_02216">
    <property type="entry name" value="UbiK"/>
    <property type="match status" value="1"/>
</dbReference>
<keyword evidence="1" id="KW-0175">Coiled coil</keyword>
<keyword evidence="1" id="KW-0963">Cytoplasm</keyword>
<evidence type="ECO:0000313" key="2">
    <source>
        <dbReference type="EMBL" id="QIB65270.1"/>
    </source>
</evidence>
<comment type="pathway">
    <text evidence="1">Cofactor biosynthesis; ubiquinone biosynthesis.</text>
</comment>
<dbReference type="PANTHER" id="PTHR38040:SF1">
    <property type="entry name" value="UBIQUINONE BIOSYNTHESIS ACCESSORY FACTOR UBIK"/>
    <property type="match status" value="1"/>
</dbReference>
<comment type="function">
    <text evidence="1">Required for efficient ubiquinone (coenzyme Q) biosynthesis. UbiK is probably an accessory factor of Ubi enzymes and facilitates ubiquinone biosynthesis by acting as an assembly factor, a targeting factor, or both.</text>
</comment>
<feature type="coiled-coil region" evidence="1">
    <location>
        <begin position="58"/>
        <end position="85"/>
    </location>
</feature>
<keyword evidence="3" id="KW-1185">Reference proteome</keyword>
<keyword evidence="1" id="KW-0831">Ubiquinone biosynthesis</keyword>
<dbReference type="AlphaFoldDB" id="A0A6C0TZL1"/>
<dbReference type="PANTHER" id="PTHR38040">
    <property type="entry name" value="UBIQUINONE BIOSYNTHESIS ACCESSORY FACTOR UBIK"/>
    <property type="match status" value="1"/>
</dbReference>
<dbReference type="GO" id="GO:0006744">
    <property type="term" value="P:ubiquinone biosynthetic process"/>
    <property type="evidence" value="ECO:0007669"/>
    <property type="project" value="UniProtKB-UniRule"/>
</dbReference>
<evidence type="ECO:0000256" key="1">
    <source>
        <dbReference type="HAMAP-Rule" id="MF_02216"/>
    </source>
</evidence>
<protein>
    <recommendedName>
        <fullName evidence="1">Ubiquinone biosynthesis accessory factor UbiK</fullName>
    </recommendedName>
</protein>